<evidence type="ECO:0000313" key="3">
    <source>
        <dbReference type="EMBL" id="GGB32696.1"/>
    </source>
</evidence>
<keyword evidence="4" id="KW-1185">Reference proteome</keyword>
<dbReference type="GO" id="GO:0030288">
    <property type="term" value="C:outer membrane-bounded periplasmic space"/>
    <property type="evidence" value="ECO:0007669"/>
    <property type="project" value="InterPro"/>
</dbReference>
<comment type="caution">
    <text evidence="3">The sequence shown here is derived from an EMBL/GenBank/DDBJ whole genome shotgun (WGS) entry which is preliminary data.</text>
</comment>
<dbReference type="PRINTS" id="PR00483">
    <property type="entry name" value="BACPHPHTASE"/>
</dbReference>
<evidence type="ECO:0000313" key="4">
    <source>
        <dbReference type="Proteomes" id="UP000621454"/>
    </source>
</evidence>
<dbReference type="Proteomes" id="UP000621454">
    <property type="component" value="Unassembled WGS sequence"/>
</dbReference>
<reference evidence="3" key="2">
    <citation type="submission" date="2020-09" db="EMBL/GenBank/DDBJ databases">
        <authorList>
            <person name="Sun Q."/>
            <person name="Zhou Y."/>
        </authorList>
    </citation>
    <scope>NUCLEOTIDE SEQUENCE</scope>
    <source>
        <strain evidence="3">CGMCC 1.12827</strain>
    </source>
</reference>
<keyword evidence="1" id="KW-0732">Signal</keyword>
<dbReference type="Pfam" id="PF01569">
    <property type="entry name" value="PAP2"/>
    <property type="match status" value="1"/>
</dbReference>
<name>A0A916T5J4_9ACTN</name>
<dbReference type="EMBL" id="BMGC01000012">
    <property type="protein sequence ID" value="GGB32696.1"/>
    <property type="molecule type" value="Genomic_DNA"/>
</dbReference>
<feature type="chain" id="PRO_5037885016" description="Phosphatidic acid phosphatase type 2/haloperoxidase domain-containing protein" evidence="1">
    <location>
        <begin position="32"/>
        <end position="397"/>
    </location>
</feature>
<protein>
    <recommendedName>
        <fullName evidence="2">Phosphatidic acid phosphatase type 2/haloperoxidase domain-containing protein</fullName>
    </recommendedName>
</protein>
<sequence length="397" mass="41833">MRITTVRPMTALFTATTAVVLGLASAPVADAAPAPATPAAAHTASSGFTTAELLGPFPSDAPSRGSYLTIVDGFTTLRSAHPEIIAQNLDTAAKINNAATKAQQADAIAINYDDRAISLSYALGPTLGAAFRTAWNEGKLPKVTALLKGDAARTSLPLGTTAIEKLYFNNPRPFIVAPNRFHHYDRPGGNTYQVTRDPSYPSGHTTQAYWKGLLLADWLPELGPQILTRSSDIGNARIVLGVHYPLDVIGGRMMGQAIAADRLADPAFNRLVDEAGVQLRTVLEKQTHRSIAASIKADGLGDAVAADAAVFTSRLTYGFPRIAPKTASTIPAESAVLLRAAFPHLTDAQRLEILQQTALPAGYPLDKAGADGGWGRIDLVAALTAHVTIDKAGHAHV</sequence>
<dbReference type="SUPFAM" id="SSF48317">
    <property type="entry name" value="Acid phosphatase/Vanadium-dependent haloperoxidase"/>
    <property type="match status" value="1"/>
</dbReference>
<dbReference type="InterPro" id="IPR036938">
    <property type="entry name" value="PAP2/HPO_sf"/>
</dbReference>
<dbReference type="InterPro" id="IPR001011">
    <property type="entry name" value="Acid_Pase_classA_bac"/>
</dbReference>
<feature type="domain" description="Phosphatidic acid phosphatase type 2/haloperoxidase" evidence="2">
    <location>
        <begin position="145"/>
        <end position="263"/>
    </location>
</feature>
<feature type="signal peptide" evidence="1">
    <location>
        <begin position="1"/>
        <end position="31"/>
    </location>
</feature>
<evidence type="ECO:0000259" key="2">
    <source>
        <dbReference type="SMART" id="SM00014"/>
    </source>
</evidence>
<dbReference type="GO" id="GO:0003993">
    <property type="term" value="F:acid phosphatase activity"/>
    <property type="evidence" value="ECO:0007669"/>
    <property type="project" value="InterPro"/>
</dbReference>
<dbReference type="AlphaFoldDB" id="A0A916T5J4"/>
<gene>
    <name evidence="3" type="ORF">GCM10011489_21100</name>
</gene>
<organism evidence="3 4">
    <name type="scientific">Gordonia jinhuaensis</name>
    <dbReference type="NCBI Taxonomy" id="1517702"/>
    <lineage>
        <taxon>Bacteria</taxon>
        <taxon>Bacillati</taxon>
        <taxon>Actinomycetota</taxon>
        <taxon>Actinomycetes</taxon>
        <taxon>Mycobacteriales</taxon>
        <taxon>Gordoniaceae</taxon>
        <taxon>Gordonia</taxon>
    </lineage>
</organism>
<dbReference type="RefSeq" id="WP_229742441.1">
    <property type="nucleotide sequence ID" value="NZ_BMGC01000012.1"/>
</dbReference>
<dbReference type="CDD" id="cd03397">
    <property type="entry name" value="PAP2_acid_phosphatase"/>
    <property type="match status" value="1"/>
</dbReference>
<dbReference type="InterPro" id="IPR000326">
    <property type="entry name" value="PAP2/HPO"/>
</dbReference>
<evidence type="ECO:0000256" key="1">
    <source>
        <dbReference type="SAM" id="SignalP"/>
    </source>
</evidence>
<dbReference type="Gene3D" id="1.20.144.10">
    <property type="entry name" value="Phosphatidic acid phosphatase type 2/haloperoxidase"/>
    <property type="match status" value="1"/>
</dbReference>
<proteinExistence type="predicted"/>
<accession>A0A916T5J4</accession>
<reference evidence="3" key="1">
    <citation type="journal article" date="2014" name="Int. J. Syst. Evol. Microbiol.">
        <title>Complete genome sequence of Corynebacterium casei LMG S-19264T (=DSM 44701T), isolated from a smear-ripened cheese.</title>
        <authorList>
            <consortium name="US DOE Joint Genome Institute (JGI-PGF)"/>
            <person name="Walter F."/>
            <person name="Albersmeier A."/>
            <person name="Kalinowski J."/>
            <person name="Ruckert C."/>
        </authorList>
    </citation>
    <scope>NUCLEOTIDE SEQUENCE</scope>
    <source>
        <strain evidence="3">CGMCC 1.12827</strain>
    </source>
</reference>
<dbReference type="SMART" id="SM00014">
    <property type="entry name" value="acidPPc"/>
    <property type="match status" value="1"/>
</dbReference>